<dbReference type="PANTHER" id="PTHR43177:SF3">
    <property type="entry name" value="PROTEIN NRFC HOMOLOG"/>
    <property type="match status" value="1"/>
</dbReference>
<evidence type="ECO:0000313" key="7">
    <source>
        <dbReference type="Proteomes" id="UP000184010"/>
    </source>
</evidence>
<feature type="domain" description="4Fe-4S ferredoxin-type" evidence="5">
    <location>
        <begin position="89"/>
        <end position="119"/>
    </location>
</feature>
<accession>A0A1M7UCR7</accession>
<dbReference type="InterPro" id="IPR050954">
    <property type="entry name" value="ET_IronSulfur_Cluster-Binding"/>
</dbReference>
<organism evidence="6 7">
    <name type="scientific">Desulfitobacterium chlororespirans DSM 11544</name>
    <dbReference type="NCBI Taxonomy" id="1121395"/>
    <lineage>
        <taxon>Bacteria</taxon>
        <taxon>Bacillati</taxon>
        <taxon>Bacillota</taxon>
        <taxon>Clostridia</taxon>
        <taxon>Eubacteriales</taxon>
        <taxon>Desulfitobacteriaceae</taxon>
        <taxon>Desulfitobacterium</taxon>
    </lineage>
</organism>
<evidence type="ECO:0000256" key="4">
    <source>
        <dbReference type="ARBA" id="ARBA00023014"/>
    </source>
</evidence>
<feature type="domain" description="4Fe-4S ferredoxin-type" evidence="5">
    <location>
        <begin position="4"/>
        <end position="32"/>
    </location>
</feature>
<dbReference type="Pfam" id="PF13247">
    <property type="entry name" value="Fer4_11"/>
    <property type="match status" value="2"/>
</dbReference>
<sequence>MMRYAMAIDLKRCVGCHTCSVACKMANNLPNEIWWNRILTVGGEAMDTAAGTFPNNTLEYLPVNCQHCANPACVKACPVGATYKREEDGVVIQDYDQCIGCRYCMVACPYSGVRQFNWKQPEYHVDFAVGDANITPHQYNTVSKCTFCVHRLAEEKKPACMELCIGRARYFGDIDDPESEVSKAIRGRTYFHLLEEKGTKPNVYYLT</sequence>
<dbReference type="Gene3D" id="3.30.70.20">
    <property type="match status" value="2"/>
</dbReference>
<name>A0A1M7UCR7_9FIRM</name>
<protein>
    <submittedName>
        <fullName evidence="6">Prokaryotic molybdopterin-containing oxidoreductase family, iron-sulfur binding subunit</fullName>
    </submittedName>
</protein>
<dbReference type="PANTHER" id="PTHR43177">
    <property type="entry name" value="PROTEIN NRFC"/>
    <property type="match status" value="1"/>
</dbReference>
<dbReference type="EMBL" id="FRDN01000011">
    <property type="protein sequence ID" value="SHN80726.1"/>
    <property type="molecule type" value="Genomic_DNA"/>
</dbReference>
<evidence type="ECO:0000259" key="5">
    <source>
        <dbReference type="PROSITE" id="PS51379"/>
    </source>
</evidence>
<keyword evidence="2" id="KW-0479">Metal-binding</keyword>
<keyword evidence="1" id="KW-0004">4Fe-4S</keyword>
<gene>
    <name evidence="6" type="ORF">SAMN02745215_03441</name>
</gene>
<dbReference type="AlphaFoldDB" id="A0A1M7UCR7"/>
<dbReference type="SUPFAM" id="SSF54862">
    <property type="entry name" value="4Fe-4S ferredoxins"/>
    <property type="match status" value="1"/>
</dbReference>
<reference evidence="7" key="1">
    <citation type="submission" date="2016-12" db="EMBL/GenBank/DDBJ databases">
        <authorList>
            <person name="Varghese N."/>
            <person name="Submissions S."/>
        </authorList>
    </citation>
    <scope>NUCLEOTIDE SEQUENCE [LARGE SCALE GENOMIC DNA]</scope>
    <source>
        <strain evidence="7">DSM 11544</strain>
    </source>
</reference>
<keyword evidence="4" id="KW-0411">Iron-sulfur</keyword>
<evidence type="ECO:0000256" key="3">
    <source>
        <dbReference type="ARBA" id="ARBA00023004"/>
    </source>
</evidence>
<dbReference type="STRING" id="1121395.SAMN02745215_03441"/>
<dbReference type="PROSITE" id="PS51379">
    <property type="entry name" value="4FE4S_FER_2"/>
    <property type="match status" value="3"/>
</dbReference>
<proteinExistence type="predicted"/>
<dbReference type="Proteomes" id="UP000184010">
    <property type="component" value="Unassembled WGS sequence"/>
</dbReference>
<evidence type="ECO:0000256" key="2">
    <source>
        <dbReference type="ARBA" id="ARBA00022723"/>
    </source>
</evidence>
<dbReference type="InterPro" id="IPR017896">
    <property type="entry name" value="4Fe4S_Fe-S-bd"/>
</dbReference>
<dbReference type="CDD" id="cd10551">
    <property type="entry name" value="PsrB"/>
    <property type="match status" value="1"/>
</dbReference>
<evidence type="ECO:0000313" key="6">
    <source>
        <dbReference type="EMBL" id="SHN80726.1"/>
    </source>
</evidence>
<dbReference type="PROSITE" id="PS00198">
    <property type="entry name" value="4FE4S_FER_1"/>
    <property type="match status" value="1"/>
</dbReference>
<keyword evidence="3" id="KW-0408">Iron</keyword>
<dbReference type="GO" id="GO:0046872">
    <property type="term" value="F:metal ion binding"/>
    <property type="evidence" value="ECO:0007669"/>
    <property type="project" value="UniProtKB-KW"/>
</dbReference>
<feature type="domain" description="4Fe-4S ferredoxin-type" evidence="5">
    <location>
        <begin position="56"/>
        <end position="87"/>
    </location>
</feature>
<dbReference type="GO" id="GO:0051539">
    <property type="term" value="F:4 iron, 4 sulfur cluster binding"/>
    <property type="evidence" value="ECO:0007669"/>
    <property type="project" value="UniProtKB-KW"/>
</dbReference>
<evidence type="ECO:0000256" key="1">
    <source>
        <dbReference type="ARBA" id="ARBA00022485"/>
    </source>
</evidence>
<dbReference type="InterPro" id="IPR017900">
    <property type="entry name" value="4Fe4S_Fe_S_CS"/>
</dbReference>
<keyword evidence="7" id="KW-1185">Reference proteome</keyword>